<reference evidence="1 2" key="1">
    <citation type="submission" date="2020-04" db="EMBL/GenBank/DDBJ databases">
        <authorList>
            <person name="De Canck E."/>
        </authorList>
    </citation>
    <scope>NUCLEOTIDE SEQUENCE [LARGE SCALE GENOMIC DNA]</scope>
    <source>
        <strain evidence="1 2">LMG 28138</strain>
    </source>
</reference>
<organism evidence="1 2">
    <name type="scientific">Pararobbsia alpina</name>
    <dbReference type="NCBI Taxonomy" id="621374"/>
    <lineage>
        <taxon>Bacteria</taxon>
        <taxon>Pseudomonadati</taxon>
        <taxon>Pseudomonadota</taxon>
        <taxon>Betaproteobacteria</taxon>
        <taxon>Burkholderiales</taxon>
        <taxon>Burkholderiaceae</taxon>
        <taxon>Pararobbsia</taxon>
    </lineage>
</organism>
<sequence length="31" mass="3572">MAKMAEKHLHRIGGVGVIVNYQDLDPRHRVM</sequence>
<name>A0A6S7BLW2_9BURK</name>
<keyword evidence="2" id="KW-1185">Reference proteome</keyword>
<dbReference type="EMBL" id="CADIKM010000069">
    <property type="protein sequence ID" value="CAB3805008.1"/>
    <property type="molecule type" value="Genomic_DNA"/>
</dbReference>
<accession>A0A6S7BLW2</accession>
<gene>
    <name evidence="1" type="ORF">LMG28138_05618</name>
</gene>
<proteinExistence type="predicted"/>
<evidence type="ECO:0000313" key="2">
    <source>
        <dbReference type="Proteomes" id="UP000494115"/>
    </source>
</evidence>
<evidence type="ECO:0000313" key="1">
    <source>
        <dbReference type="EMBL" id="CAB3805008.1"/>
    </source>
</evidence>
<protein>
    <submittedName>
        <fullName evidence="1">Uncharacterized protein</fullName>
    </submittedName>
</protein>
<dbReference type="Proteomes" id="UP000494115">
    <property type="component" value="Unassembled WGS sequence"/>
</dbReference>
<dbReference type="AlphaFoldDB" id="A0A6S7BLW2"/>